<sequence length="771" mass="86117">MLIRNTSIARCYSRDCYFKLVRLFSVTKVVQEGKVAPLAKVRWCYATDVPKSKPDWFSYTKEKEPEKFIPFSSYDSRRIEEAYKKLRENIGTGSASSDEQAIVEVNEDKLFQVDLKKLELSPVYWDGPIYEVRRGLWFTSAGIPLPDDISDKIEEGFLSKRPYNFEAKINEKKLNVAATEDISKFNNSVRASSSAPANNVPVSSDDESSDIIALENGKSVLYINETDALIFPSSINNRFQLGVIRKFASRPISLMSVEGIRRGYSKDLEESKKSASESMPKIPDLFGGGNSDSDQKKDSKEGKKGEVGSGSKAKASAEDEGSRVSLETEFENSSAAKANRKIDHLILCVHGIGQVLGRTYESVYFPHSINVLRNSMNSLYENETEFRKLKEENSSGTDNIEDNGIQALPILWRHMIDFHPHKSFEESNNDNDTRLPTLAQINVDGVKPLRKVFGDVVLDVLLYYEPTFLKQIHEVVVSELNRVYSLYKERNPEFNGKVHIMGHSLGSAIAYDILSKQSSSGDSTTKTNKLLFDVENLFCVGSPIGVFKLISKKNIVPRSMVPSDFDVNDDSLPYDSPKCQNIYNLFHPCDPVGYRMEPLINPKFAIMKPESVPFASQGINTQIKGLSDLGDEIQDKIIKASKWLSNSEMYTKSTSDKGNASEENPITDIISSVFSSGKKDEVNNSKKVALSKDDLGLLASANKDGRVDYSLPMGVFDFSLISAISAHISYFEDENTAGFLLRKVLGKKTLDRTDSKLVSLYPQKDGDSTNT</sequence>
<dbReference type="SUPFAM" id="SSF53474">
    <property type="entry name" value="alpha/beta-Hydrolases"/>
    <property type="match status" value="1"/>
</dbReference>
<dbReference type="InParanoid" id="G8YS46"/>
<dbReference type="InterPro" id="IPR055555">
    <property type="entry name" value="PA-PLA1_DUF7131"/>
</dbReference>
<dbReference type="Proteomes" id="UP000005222">
    <property type="component" value="Chromosome C"/>
</dbReference>
<dbReference type="Pfam" id="PF23463">
    <property type="entry name" value="WWE_2"/>
    <property type="match status" value="1"/>
</dbReference>
<dbReference type="STRING" id="559304.G8YS46"/>
<dbReference type="Pfam" id="PF23465">
    <property type="entry name" value="DUF7131"/>
    <property type="match status" value="1"/>
</dbReference>
<gene>
    <name evidence="3" type="primary">Piso0_001005</name>
    <name evidence="3" type="ORF">GNLVRS01_PISO0C08802g</name>
    <name evidence="4" type="ORF">GNLVRS01_PISO0D08869g</name>
</gene>
<dbReference type="PROSITE" id="PS51043">
    <property type="entry name" value="DDHD"/>
    <property type="match status" value="1"/>
</dbReference>
<keyword evidence="5" id="KW-1185">Reference proteome</keyword>
<feature type="domain" description="DDHD" evidence="2">
    <location>
        <begin position="530"/>
        <end position="746"/>
    </location>
</feature>
<dbReference type="PANTHER" id="PTHR23509:SF10">
    <property type="entry name" value="LD21067P"/>
    <property type="match status" value="1"/>
</dbReference>
<dbReference type="GO" id="GO:0005737">
    <property type="term" value="C:cytoplasm"/>
    <property type="evidence" value="ECO:0007669"/>
    <property type="project" value="TreeGrafter"/>
</dbReference>
<dbReference type="HOGENOM" id="CLU_007365_0_0_1"/>
<organism evidence="3 5">
    <name type="scientific">Pichia sorbitophila (strain ATCC MYA-4447 / BCRC 22081 / CBS 7064 / NBRC 10061 / NRRL Y-12695)</name>
    <name type="common">Hybrid yeast</name>
    <dbReference type="NCBI Taxonomy" id="559304"/>
    <lineage>
        <taxon>Eukaryota</taxon>
        <taxon>Fungi</taxon>
        <taxon>Dikarya</taxon>
        <taxon>Ascomycota</taxon>
        <taxon>Saccharomycotina</taxon>
        <taxon>Pichiomycetes</taxon>
        <taxon>Debaryomycetaceae</taxon>
        <taxon>Millerozyma</taxon>
    </lineage>
</organism>
<protein>
    <submittedName>
        <fullName evidence="3">Piso0_001005 protein</fullName>
    </submittedName>
</protein>
<dbReference type="InterPro" id="IPR004177">
    <property type="entry name" value="DDHD_dom"/>
</dbReference>
<dbReference type="EMBL" id="FO082057">
    <property type="protein sequence ID" value="CCE78383.1"/>
    <property type="molecule type" value="Genomic_DNA"/>
</dbReference>
<dbReference type="eggNOG" id="KOG2308">
    <property type="taxonomic scope" value="Eukaryota"/>
</dbReference>
<dbReference type="FunCoup" id="G8YS46">
    <property type="interactions" value="5"/>
</dbReference>
<dbReference type="Proteomes" id="UP000005222">
    <property type="component" value="Chromosome D"/>
</dbReference>
<reference evidence="3" key="1">
    <citation type="submission" date="2011-10" db="EMBL/GenBank/DDBJ databases">
        <authorList>
            <person name="Genoscope - CEA"/>
        </authorList>
    </citation>
    <scope>NUCLEOTIDE SEQUENCE</scope>
</reference>
<dbReference type="AlphaFoldDB" id="G8YS46"/>
<feature type="compositionally biased region" description="Basic and acidic residues" evidence="1">
    <location>
        <begin position="293"/>
        <end position="306"/>
    </location>
</feature>
<dbReference type="Pfam" id="PF02862">
    <property type="entry name" value="DDHD"/>
    <property type="match status" value="1"/>
</dbReference>
<dbReference type="EMBL" id="FO082056">
    <property type="protein sequence ID" value="CCE78969.1"/>
    <property type="molecule type" value="Genomic_DNA"/>
</dbReference>
<evidence type="ECO:0000313" key="3">
    <source>
        <dbReference type="EMBL" id="CCE78383.1"/>
    </source>
</evidence>
<evidence type="ECO:0000313" key="5">
    <source>
        <dbReference type="Proteomes" id="UP000005222"/>
    </source>
</evidence>
<evidence type="ECO:0000313" key="4">
    <source>
        <dbReference type="EMBL" id="CCE78969.1"/>
    </source>
</evidence>
<name>G8YS46_PICSO</name>
<dbReference type="OrthoDB" id="69269at2759"/>
<dbReference type="InterPro" id="IPR058055">
    <property type="entry name" value="PA-PLA1"/>
</dbReference>
<evidence type="ECO:0000259" key="2">
    <source>
        <dbReference type="PROSITE" id="PS51043"/>
    </source>
</evidence>
<dbReference type="InterPro" id="IPR057826">
    <property type="entry name" value="WWE_C20G8.02"/>
</dbReference>
<dbReference type="InterPro" id="IPR029058">
    <property type="entry name" value="AB_hydrolase_fold"/>
</dbReference>
<dbReference type="GO" id="GO:0004620">
    <property type="term" value="F:phospholipase activity"/>
    <property type="evidence" value="ECO:0007669"/>
    <property type="project" value="TreeGrafter"/>
</dbReference>
<reference evidence="5" key="2">
    <citation type="journal article" date="2012" name="G3 (Bethesda)">
        <title>Pichia sorbitophila, an interspecies yeast hybrid reveals early steps of genome resolution following polyploidization.</title>
        <authorList>
            <person name="Leh Louis V."/>
            <person name="Despons L."/>
            <person name="Friedrich A."/>
            <person name="Martin T."/>
            <person name="Durrens P."/>
            <person name="Casaregola S."/>
            <person name="Neuveglise C."/>
            <person name="Fairhead C."/>
            <person name="Marck C."/>
            <person name="Cruz J.A."/>
            <person name="Straub M.L."/>
            <person name="Kugler V."/>
            <person name="Sacerdot C."/>
            <person name="Uzunov Z."/>
            <person name="Thierry A."/>
            <person name="Weiss S."/>
            <person name="Bleykasten C."/>
            <person name="De Montigny J."/>
            <person name="Jacques N."/>
            <person name="Jung P."/>
            <person name="Lemaire M."/>
            <person name="Mallet S."/>
            <person name="Morel G."/>
            <person name="Richard G.F."/>
            <person name="Sarkar A."/>
            <person name="Savel G."/>
            <person name="Schacherer J."/>
            <person name="Seret M.L."/>
            <person name="Talla E."/>
            <person name="Samson G."/>
            <person name="Jubin C."/>
            <person name="Poulain J."/>
            <person name="Vacherie B."/>
            <person name="Barbe V."/>
            <person name="Pelletier E."/>
            <person name="Sherman D.J."/>
            <person name="Westhof E."/>
            <person name="Weissenbach J."/>
            <person name="Baret P.V."/>
            <person name="Wincker P."/>
            <person name="Gaillardin C."/>
            <person name="Dujon B."/>
            <person name="Souciet J.L."/>
        </authorList>
    </citation>
    <scope>NUCLEOTIDE SEQUENCE [LARGE SCALE GENOMIC DNA]</scope>
    <source>
        <strain evidence="5">ATCC MYA-4447 / BCRC 22081 / CBS 7064 / NBRC 10061 / NRRL Y-12695</strain>
    </source>
</reference>
<dbReference type="SMART" id="SM01127">
    <property type="entry name" value="DDHD"/>
    <property type="match status" value="1"/>
</dbReference>
<proteinExistence type="predicted"/>
<dbReference type="PANTHER" id="PTHR23509">
    <property type="entry name" value="PA-PL1 PHOSPHOLIPASE FAMILY"/>
    <property type="match status" value="1"/>
</dbReference>
<dbReference type="OMA" id="HIQRGYS"/>
<dbReference type="GO" id="GO:0046872">
    <property type="term" value="F:metal ion binding"/>
    <property type="evidence" value="ECO:0007669"/>
    <property type="project" value="InterPro"/>
</dbReference>
<accession>G8YS46</accession>
<feature type="region of interest" description="Disordered" evidence="1">
    <location>
        <begin position="268"/>
        <end position="333"/>
    </location>
</feature>
<evidence type="ECO:0000256" key="1">
    <source>
        <dbReference type="SAM" id="MobiDB-lite"/>
    </source>
</evidence>